<keyword evidence="7" id="KW-0739">Sodium transport</keyword>
<comment type="function">
    <text evidence="7">Na(+)/H(+) antiporter that extrudes sodium in exchange for external protons.</text>
</comment>
<accession>A0A842J7B1</accession>
<keyword evidence="7" id="KW-0915">Sodium</keyword>
<feature type="transmembrane region" description="Helical" evidence="7">
    <location>
        <begin position="290"/>
        <end position="316"/>
    </location>
</feature>
<gene>
    <name evidence="7 8" type="primary">nhaA</name>
    <name evidence="8" type="ORF">H7R39_08840</name>
</gene>
<dbReference type="GO" id="GO:0006885">
    <property type="term" value="P:regulation of pH"/>
    <property type="evidence" value="ECO:0007669"/>
    <property type="project" value="UniProtKB-UniRule"/>
</dbReference>
<dbReference type="NCBIfam" id="TIGR00773">
    <property type="entry name" value="NhaA"/>
    <property type="match status" value="1"/>
</dbReference>
<evidence type="ECO:0000313" key="8">
    <source>
        <dbReference type="EMBL" id="MBC2883358.1"/>
    </source>
</evidence>
<dbReference type="NCBIfam" id="NF007112">
    <property type="entry name" value="PRK09561.1"/>
    <property type="match status" value="1"/>
</dbReference>
<feature type="transmembrane region" description="Helical" evidence="7">
    <location>
        <begin position="182"/>
        <end position="201"/>
    </location>
</feature>
<feature type="transmembrane region" description="Helical" evidence="7">
    <location>
        <begin position="127"/>
        <end position="146"/>
    </location>
</feature>
<dbReference type="EMBL" id="JACLZK010000002">
    <property type="protein sequence ID" value="MBC2883358.1"/>
    <property type="molecule type" value="Genomic_DNA"/>
</dbReference>
<reference evidence="8 9" key="1">
    <citation type="submission" date="2020-08" db="EMBL/GenBank/DDBJ databases">
        <title>Complete genome and description of Campylobacter massiliensis Marseille-Q3452 sp. nov.</title>
        <authorList>
            <person name="Antezack A."/>
        </authorList>
    </citation>
    <scope>NUCLEOTIDE SEQUENCE [LARGE SCALE GENOMIC DNA]</scope>
    <source>
        <strain evidence="8 9">Marseille-Q3452</strain>
    </source>
</reference>
<dbReference type="Proteomes" id="UP000552683">
    <property type="component" value="Unassembled WGS sequence"/>
</dbReference>
<proteinExistence type="inferred from homology"/>
<keyword evidence="9" id="KW-1185">Reference proteome</keyword>
<name>A0A842J7B1_9BACT</name>
<feature type="transmembrane region" description="Helical" evidence="7">
    <location>
        <begin position="60"/>
        <end position="80"/>
    </location>
</feature>
<evidence type="ECO:0000256" key="4">
    <source>
        <dbReference type="ARBA" id="ARBA00022692"/>
    </source>
</evidence>
<evidence type="ECO:0000313" key="9">
    <source>
        <dbReference type="Proteomes" id="UP000552683"/>
    </source>
</evidence>
<sequence length="394" mass="42761">MKHISFKNFVQNEASSGILLILAAIFAMIFQNGFLSGFYNSFLRINMGVVFGEFSLQKPFILWVNDGLMAVFFFLLGLELKREIVEGEMRNPAQIVLPIVGAVGGIVMPALVFYVFNHADAFALKGWAIPTATDTAFALGIIMILGKRVPASLKIFLVTLSIIDDVCAILIMAIFYSGHLSAMSFVVAGAATLGLLALNLAGVNKKACYVILGIILWVSVLKSGVHATLAGVVAAFFIPLKAKDGEGSMLKQIEHDLHGYVAFFVLPVFAFVNAGISLKGIGLEQIFHPVSLGVILGLFAGKQLGVFGFCFLAIKFKLAKLPKYCNLAQFYGLCLLTGIGFTMSLFINSLSYHDTYEFAYADKLAVLIASLISGVTGYAMLYWAGRHRIMKCVE</sequence>
<keyword evidence="5 7" id="KW-1133">Transmembrane helix</keyword>
<keyword evidence="6 7" id="KW-0472">Membrane</keyword>
<dbReference type="HAMAP" id="MF_01844">
    <property type="entry name" value="NhaA"/>
    <property type="match status" value="1"/>
</dbReference>
<feature type="transmembrane region" description="Helical" evidence="7">
    <location>
        <begin position="155"/>
        <end position="176"/>
    </location>
</feature>
<dbReference type="RefSeq" id="WP_185898885.1">
    <property type="nucleotide sequence ID" value="NZ_JACLZK010000002.1"/>
</dbReference>
<dbReference type="GO" id="GO:0005886">
    <property type="term" value="C:plasma membrane"/>
    <property type="evidence" value="ECO:0007669"/>
    <property type="project" value="UniProtKB-SubCell"/>
</dbReference>
<feature type="transmembrane region" description="Helical" evidence="7">
    <location>
        <begin position="208"/>
        <end position="237"/>
    </location>
</feature>
<feature type="transmembrane region" description="Helical" evidence="7">
    <location>
        <begin position="257"/>
        <end position="278"/>
    </location>
</feature>
<comment type="catalytic activity">
    <reaction evidence="7">
        <text>Na(+)(in) + 2 H(+)(out) = Na(+)(out) + 2 H(+)(in)</text>
        <dbReference type="Rhea" id="RHEA:29251"/>
        <dbReference type="ChEBI" id="CHEBI:15378"/>
        <dbReference type="ChEBI" id="CHEBI:29101"/>
    </reaction>
</comment>
<dbReference type="GO" id="GO:0015385">
    <property type="term" value="F:sodium:proton antiporter activity"/>
    <property type="evidence" value="ECO:0007669"/>
    <property type="project" value="UniProtKB-UniRule"/>
</dbReference>
<feature type="transmembrane region" description="Helical" evidence="7">
    <location>
        <begin position="20"/>
        <end position="40"/>
    </location>
</feature>
<comment type="caution">
    <text evidence="8">The sequence shown here is derived from an EMBL/GenBank/DDBJ whole genome shotgun (WGS) entry which is preliminary data.</text>
</comment>
<feature type="transmembrane region" description="Helical" evidence="7">
    <location>
        <begin position="328"/>
        <end position="352"/>
    </location>
</feature>
<feature type="transmembrane region" description="Helical" evidence="7">
    <location>
        <begin position="92"/>
        <end position="115"/>
    </location>
</feature>
<organism evidence="8 9">
    <name type="scientific">Campylobacter massiliensis</name>
    <dbReference type="NCBI Taxonomy" id="2762557"/>
    <lineage>
        <taxon>Bacteria</taxon>
        <taxon>Pseudomonadati</taxon>
        <taxon>Campylobacterota</taxon>
        <taxon>Epsilonproteobacteria</taxon>
        <taxon>Campylobacterales</taxon>
        <taxon>Campylobacteraceae</taxon>
        <taxon>Campylobacter</taxon>
    </lineage>
</organism>
<dbReference type="Gene3D" id="1.20.1530.10">
    <property type="entry name" value="Na+/H+ antiporter like domain"/>
    <property type="match status" value="1"/>
</dbReference>
<dbReference type="NCBIfam" id="NF007111">
    <property type="entry name" value="PRK09560.1"/>
    <property type="match status" value="1"/>
</dbReference>
<dbReference type="PANTHER" id="PTHR30341:SF0">
    <property type="entry name" value="NA(+)_H(+) ANTIPORTER NHAA"/>
    <property type="match status" value="1"/>
</dbReference>
<keyword evidence="7" id="KW-0406">Ion transport</keyword>
<dbReference type="InterPro" id="IPR004670">
    <property type="entry name" value="NhaA"/>
</dbReference>
<evidence type="ECO:0000256" key="7">
    <source>
        <dbReference type="HAMAP-Rule" id="MF_01844"/>
    </source>
</evidence>
<keyword evidence="4 7" id="KW-0812">Transmembrane</keyword>
<comment type="subcellular location">
    <subcellularLocation>
        <location evidence="1">Cell inner membrane</location>
        <topology evidence="1">Multi-pass membrane protein</topology>
    </subcellularLocation>
    <subcellularLocation>
        <location evidence="7">Cell membrane</location>
        <topology evidence="7">Multi-pass membrane protein</topology>
    </subcellularLocation>
</comment>
<keyword evidence="3" id="KW-0997">Cell inner membrane</keyword>
<dbReference type="Pfam" id="PF06965">
    <property type="entry name" value="Na_H_antiport_1"/>
    <property type="match status" value="1"/>
</dbReference>
<dbReference type="AlphaFoldDB" id="A0A842J7B1"/>
<evidence type="ECO:0000256" key="1">
    <source>
        <dbReference type="ARBA" id="ARBA00004429"/>
    </source>
</evidence>
<evidence type="ECO:0000256" key="3">
    <source>
        <dbReference type="ARBA" id="ARBA00022519"/>
    </source>
</evidence>
<comment type="similarity">
    <text evidence="7">Belongs to the NhaA Na(+)/H(+) (TC 2.A.33) antiporter family.</text>
</comment>
<keyword evidence="7" id="KW-0050">Antiport</keyword>
<evidence type="ECO:0000256" key="5">
    <source>
        <dbReference type="ARBA" id="ARBA00022989"/>
    </source>
</evidence>
<dbReference type="PANTHER" id="PTHR30341">
    <property type="entry name" value="SODIUM ION/PROTON ANTIPORTER NHAA-RELATED"/>
    <property type="match status" value="1"/>
</dbReference>
<keyword evidence="2 7" id="KW-1003">Cell membrane</keyword>
<evidence type="ECO:0000256" key="2">
    <source>
        <dbReference type="ARBA" id="ARBA00022475"/>
    </source>
</evidence>
<protein>
    <recommendedName>
        <fullName evidence="7">Na(+)/H(+) antiporter NhaA</fullName>
    </recommendedName>
    <alternativeName>
        <fullName evidence="7">Sodium/proton antiporter NhaA</fullName>
    </alternativeName>
</protein>
<dbReference type="InterPro" id="IPR023171">
    <property type="entry name" value="Na/H_antiporter_dom_sf"/>
</dbReference>
<keyword evidence="7" id="KW-0813">Transport</keyword>
<evidence type="ECO:0000256" key="6">
    <source>
        <dbReference type="ARBA" id="ARBA00023136"/>
    </source>
</evidence>
<feature type="transmembrane region" description="Helical" evidence="7">
    <location>
        <begin position="364"/>
        <end position="384"/>
    </location>
</feature>